<dbReference type="FunFam" id="2.60.40.10:FF:000437">
    <property type="entry name" value="Beat-IIIc, isoform A"/>
    <property type="match status" value="1"/>
</dbReference>
<evidence type="ECO:0000256" key="4">
    <source>
        <dbReference type="ARBA" id="ARBA00023136"/>
    </source>
</evidence>
<dbReference type="AlphaFoldDB" id="A0A8B8HKX7"/>
<dbReference type="PANTHER" id="PTHR21261:SF14">
    <property type="entry name" value="BEATEN PATH IV, ISOFORM B"/>
    <property type="match status" value="1"/>
</dbReference>
<feature type="domain" description="Ig-like" evidence="7">
    <location>
        <begin position="35"/>
        <end position="119"/>
    </location>
</feature>
<keyword evidence="8" id="KW-1185">Reference proteome</keyword>
<evidence type="ECO:0000256" key="2">
    <source>
        <dbReference type="ARBA" id="ARBA00022692"/>
    </source>
</evidence>
<organism evidence="8 9">
    <name type="scientific">Vanessa tameamea</name>
    <name type="common">Kamehameha butterfly</name>
    <dbReference type="NCBI Taxonomy" id="334116"/>
    <lineage>
        <taxon>Eukaryota</taxon>
        <taxon>Metazoa</taxon>
        <taxon>Ecdysozoa</taxon>
        <taxon>Arthropoda</taxon>
        <taxon>Hexapoda</taxon>
        <taxon>Insecta</taxon>
        <taxon>Pterygota</taxon>
        <taxon>Neoptera</taxon>
        <taxon>Endopterygota</taxon>
        <taxon>Lepidoptera</taxon>
        <taxon>Glossata</taxon>
        <taxon>Ditrysia</taxon>
        <taxon>Papilionoidea</taxon>
        <taxon>Nymphalidae</taxon>
        <taxon>Nymphalinae</taxon>
        <taxon>Vanessa</taxon>
    </lineage>
</organism>
<feature type="chain" id="PRO_5034427427" evidence="6">
    <location>
        <begin position="21"/>
        <end position="258"/>
    </location>
</feature>
<dbReference type="GeneID" id="113393017"/>
<evidence type="ECO:0000313" key="8">
    <source>
        <dbReference type="Proteomes" id="UP001652626"/>
    </source>
</evidence>
<reference evidence="9" key="1">
    <citation type="submission" date="2025-08" db="UniProtKB">
        <authorList>
            <consortium name="RefSeq"/>
        </authorList>
    </citation>
    <scope>IDENTIFICATION</scope>
    <source>
        <tissue evidence="9">Whole body</tissue>
    </source>
</reference>
<keyword evidence="2" id="KW-0812">Transmembrane</keyword>
<dbReference type="PANTHER" id="PTHR21261">
    <property type="entry name" value="BEAT PROTEIN"/>
    <property type="match status" value="1"/>
</dbReference>
<dbReference type="PROSITE" id="PS50835">
    <property type="entry name" value="IG_LIKE"/>
    <property type="match status" value="1"/>
</dbReference>
<accession>A0A8B8HKX7</accession>
<proteinExistence type="predicted"/>
<evidence type="ECO:0000256" key="1">
    <source>
        <dbReference type="ARBA" id="ARBA00004167"/>
    </source>
</evidence>
<keyword evidence="3" id="KW-1133">Transmembrane helix</keyword>
<evidence type="ECO:0000259" key="7">
    <source>
        <dbReference type="PROSITE" id="PS50835"/>
    </source>
</evidence>
<name>A0A8B8HKX7_VANTA</name>
<dbReference type="InterPro" id="IPR013106">
    <property type="entry name" value="Ig_V-set"/>
</dbReference>
<dbReference type="OrthoDB" id="6415662at2759"/>
<gene>
    <name evidence="9" type="primary">LOC113393017</name>
</gene>
<sequence>MRKIIVFWSFLFVNLEVSICLRVVGISVPTLKQRGESVTFTCDYDLEGGKLYSVKWYRDNEEFYRYMPRLRPPQHAHKLEGVRVDLEKSSARRVHLRELTLKSRGSYRCEVSEEAPSFHSAQAETFMEVYYFPRESPRIVGHERVYELREPLDVNCTSAKAFPAPDLQWLINGEKVTESSWLIPYDAVHAAQGLMMSTLGLRAPARRHMKIRCVAIIGTHRRERTASIETSSSNWRGAPNINLIMLIGCVNKILQIMS</sequence>
<dbReference type="Pfam" id="PF07686">
    <property type="entry name" value="V-set"/>
    <property type="match status" value="1"/>
</dbReference>
<keyword evidence="6" id="KW-0732">Signal</keyword>
<protein>
    <submittedName>
        <fullName evidence="9">Uncharacterized protein LOC113393017</fullName>
    </submittedName>
</protein>
<dbReference type="SUPFAM" id="SSF48726">
    <property type="entry name" value="Immunoglobulin"/>
    <property type="match status" value="1"/>
</dbReference>
<dbReference type="Proteomes" id="UP001652626">
    <property type="component" value="Chromosome 12"/>
</dbReference>
<dbReference type="InterPro" id="IPR013783">
    <property type="entry name" value="Ig-like_fold"/>
</dbReference>
<dbReference type="SMART" id="SM00409">
    <property type="entry name" value="IG"/>
    <property type="match status" value="1"/>
</dbReference>
<evidence type="ECO:0000256" key="5">
    <source>
        <dbReference type="ARBA" id="ARBA00023157"/>
    </source>
</evidence>
<dbReference type="Pfam" id="PF08205">
    <property type="entry name" value="C2-set_2"/>
    <property type="match status" value="1"/>
</dbReference>
<dbReference type="InterPro" id="IPR003599">
    <property type="entry name" value="Ig_sub"/>
</dbReference>
<dbReference type="Gene3D" id="2.60.40.10">
    <property type="entry name" value="Immunoglobulins"/>
    <property type="match status" value="2"/>
</dbReference>
<dbReference type="InterPro" id="IPR036179">
    <property type="entry name" value="Ig-like_dom_sf"/>
</dbReference>
<dbReference type="GO" id="GO:0016020">
    <property type="term" value="C:membrane"/>
    <property type="evidence" value="ECO:0007669"/>
    <property type="project" value="UniProtKB-SubCell"/>
</dbReference>
<dbReference type="OMA" id="AQAETFM"/>
<evidence type="ECO:0000313" key="9">
    <source>
        <dbReference type="RefSeq" id="XP_026485494.1"/>
    </source>
</evidence>
<evidence type="ECO:0000256" key="6">
    <source>
        <dbReference type="SAM" id="SignalP"/>
    </source>
</evidence>
<feature type="signal peptide" evidence="6">
    <location>
        <begin position="1"/>
        <end position="20"/>
    </location>
</feature>
<keyword evidence="5" id="KW-1015">Disulfide bond</keyword>
<evidence type="ECO:0000256" key="3">
    <source>
        <dbReference type="ARBA" id="ARBA00022989"/>
    </source>
</evidence>
<dbReference type="InterPro" id="IPR013162">
    <property type="entry name" value="CD80_C2-set"/>
</dbReference>
<dbReference type="InterPro" id="IPR007110">
    <property type="entry name" value="Ig-like_dom"/>
</dbReference>
<dbReference type="RefSeq" id="XP_026485494.1">
    <property type="nucleotide sequence ID" value="XM_026629709.2"/>
</dbReference>
<keyword evidence="4" id="KW-0472">Membrane</keyword>
<comment type="subcellular location">
    <subcellularLocation>
        <location evidence="1">Membrane</location>
        <topology evidence="1">Single-pass membrane protein</topology>
    </subcellularLocation>
</comment>